<dbReference type="AlphaFoldDB" id="X1DTH4"/>
<dbReference type="EMBL" id="BART01031176">
    <property type="protein sequence ID" value="GAH11520.1"/>
    <property type="molecule type" value="Genomic_DNA"/>
</dbReference>
<evidence type="ECO:0000313" key="1">
    <source>
        <dbReference type="EMBL" id="GAH11520.1"/>
    </source>
</evidence>
<organism evidence="1">
    <name type="scientific">marine sediment metagenome</name>
    <dbReference type="NCBI Taxonomy" id="412755"/>
    <lineage>
        <taxon>unclassified sequences</taxon>
        <taxon>metagenomes</taxon>
        <taxon>ecological metagenomes</taxon>
    </lineage>
</organism>
<reference evidence="1" key="1">
    <citation type="journal article" date="2014" name="Front. Microbiol.">
        <title>High frequency of phylogenetically diverse reductive dehalogenase-homologous genes in deep subseafloor sedimentary metagenomes.</title>
        <authorList>
            <person name="Kawai M."/>
            <person name="Futagami T."/>
            <person name="Toyoda A."/>
            <person name="Takaki Y."/>
            <person name="Nishi S."/>
            <person name="Hori S."/>
            <person name="Arai W."/>
            <person name="Tsubouchi T."/>
            <person name="Morono Y."/>
            <person name="Uchiyama I."/>
            <person name="Ito T."/>
            <person name="Fujiyama A."/>
            <person name="Inagaki F."/>
            <person name="Takami H."/>
        </authorList>
    </citation>
    <scope>NUCLEOTIDE SEQUENCE</scope>
    <source>
        <strain evidence="1">Expedition CK06-06</strain>
    </source>
</reference>
<protein>
    <submittedName>
        <fullName evidence="1">Uncharacterized protein</fullName>
    </submittedName>
</protein>
<accession>X1DTH4</accession>
<sequence>MKALGQFSISYSLAIDSVPLSDVPMGIADIAGASEDYIGKTVTLIGYLVIAGGNHILVSNPLLYFNNSLNVGNYVVLGGTIPESMSQSIGKQIAVTGVLEVADPSDGTLGTRVDSFFDIESEVSFPGIYVDAQLTNPVVQFPDLVYQFDPFAEKYAVLYSGGIKP</sequence>
<name>X1DTH4_9ZZZZ</name>
<feature type="non-terminal residue" evidence="1">
    <location>
        <position position="165"/>
    </location>
</feature>
<proteinExistence type="predicted"/>
<comment type="caution">
    <text evidence="1">The sequence shown here is derived from an EMBL/GenBank/DDBJ whole genome shotgun (WGS) entry which is preliminary data.</text>
</comment>
<gene>
    <name evidence="1" type="ORF">S01H4_54213</name>
</gene>